<dbReference type="Pfam" id="PF13765">
    <property type="entry name" value="PRY"/>
    <property type="match status" value="1"/>
</dbReference>
<dbReference type="InterPro" id="IPR001870">
    <property type="entry name" value="B30.2/SPRY"/>
</dbReference>
<dbReference type="InterPro" id="IPR006574">
    <property type="entry name" value="PRY"/>
</dbReference>
<dbReference type="InterPro" id="IPR050617">
    <property type="entry name" value="E3_ligase_FN3/SPRY"/>
</dbReference>
<name>A0AAD8CHL1_ACIOX</name>
<dbReference type="InterPro" id="IPR043136">
    <property type="entry name" value="B30.2/SPRY_sf"/>
</dbReference>
<evidence type="ECO:0000313" key="2">
    <source>
        <dbReference type="EMBL" id="KAK1150978.1"/>
    </source>
</evidence>
<dbReference type="SUPFAM" id="SSF49899">
    <property type="entry name" value="Concanavalin A-like lectins/glucanases"/>
    <property type="match status" value="1"/>
</dbReference>
<dbReference type="PRINTS" id="PR01407">
    <property type="entry name" value="BUTYPHLNCDUF"/>
</dbReference>
<dbReference type="InterPro" id="IPR003877">
    <property type="entry name" value="SPRY_dom"/>
</dbReference>
<feature type="domain" description="B30.2/SPRY" evidence="1">
    <location>
        <begin position="28"/>
        <end position="222"/>
    </location>
</feature>
<evidence type="ECO:0000259" key="1">
    <source>
        <dbReference type="PROSITE" id="PS50188"/>
    </source>
</evidence>
<dbReference type="EMBL" id="JAGXEW010000054">
    <property type="protein sequence ID" value="KAK1150978.1"/>
    <property type="molecule type" value="Genomic_DNA"/>
</dbReference>
<evidence type="ECO:0000313" key="4">
    <source>
        <dbReference type="Proteomes" id="UP001230051"/>
    </source>
</evidence>
<dbReference type="AlphaFoldDB" id="A0AAD8CHL1"/>
<dbReference type="PROSITE" id="PS50188">
    <property type="entry name" value="B302_SPRY"/>
    <property type="match status" value="1"/>
</dbReference>
<dbReference type="PANTHER" id="PTHR24099:SF16">
    <property type="entry name" value="E3 UBIQUITIN-PROTEIN LIGASE MIDLINE-1-LIKE ISOFORM X1"/>
    <property type="match status" value="1"/>
</dbReference>
<comment type="caution">
    <text evidence="3">The sequence shown here is derived from an EMBL/GenBank/DDBJ whole genome shotgun (WGS) entry which is preliminary data.</text>
</comment>
<protein>
    <submittedName>
        <fullName evidence="3">SPRY domain-containing protein 4</fullName>
    </submittedName>
</protein>
<gene>
    <name evidence="3" type="primary">SPRYD4</name>
    <name evidence="3" type="ORF">AOXY_G32937</name>
    <name evidence="2" type="ORF">AOXY_G32978</name>
</gene>
<keyword evidence="4" id="KW-1185">Reference proteome</keyword>
<proteinExistence type="predicted"/>
<accession>A0AAD8CHL1</accession>
<dbReference type="Pfam" id="PF00622">
    <property type="entry name" value="SPRY"/>
    <property type="match status" value="1"/>
</dbReference>
<dbReference type="PANTHER" id="PTHR24099">
    <property type="entry name" value="E3 UBIQUITIN-PROTEIN LIGASE TRIM36-RELATED"/>
    <property type="match status" value="1"/>
</dbReference>
<dbReference type="InterPro" id="IPR003879">
    <property type="entry name" value="Butyrophylin_SPRY"/>
</dbReference>
<organism evidence="3 4">
    <name type="scientific">Acipenser oxyrinchus oxyrinchus</name>
    <dbReference type="NCBI Taxonomy" id="40147"/>
    <lineage>
        <taxon>Eukaryota</taxon>
        <taxon>Metazoa</taxon>
        <taxon>Chordata</taxon>
        <taxon>Craniata</taxon>
        <taxon>Vertebrata</taxon>
        <taxon>Euteleostomi</taxon>
        <taxon>Actinopterygii</taxon>
        <taxon>Chondrostei</taxon>
        <taxon>Acipenseriformes</taxon>
        <taxon>Acipenseridae</taxon>
        <taxon>Acipenser</taxon>
    </lineage>
</organism>
<dbReference type="Proteomes" id="UP001230051">
    <property type="component" value="Unassembled WGS sequence"/>
</dbReference>
<dbReference type="SMART" id="SM00449">
    <property type="entry name" value="SPRY"/>
    <property type="match status" value="1"/>
</dbReference>
<sequence>MAASRSVLFGGFPALRAVSAAVWRRTCGLGAPAARLYVTQTPGNRIQFKLDEKTAHSSLDLFKKETGVIYRVIGVDPTKVPQNPERFRDWAVVLGDGAVTGGRHYWEVTIRKSQEFRIGVADCGMSREDCIGSSSCSWVFGFTHGDWYSMTGNEVVPIAWVGKPERVGLLLDYEGQKLGLVDLDKPAIVHSIAAEFKSPACPAFALWDGELVTHSGLEVPEKL</sequence>
<dbReference type="EMBL" id="JAGXEW010000053">
    <property type="protein sequence ID" value="KAK1151359.1"/>
    <property type="molecule type" value="Genomic_DNA"/>
</dbReference>
<evidence type="ECO:0000313" key="3">
    <source>
        <dbReference type="EMBL" id="KAK1151359.1"/>
    </source>
</evidence>
<dbReference type="InterPro" id="IPR013320">
    <property type="entry name" value="ConA-like_dom_sf"/>
</dbReference>
<dbReference type="Gene3D" id="2.60.120.920">
    <property type="match status" value="1"/>
</dbReference>
<reference evidence="3" key="1">
    <citation type="submission" date="2022-02" db="EMBL/GenBank/DDBJ databases">
        <title>Atlantic sturgeon de novo genome assembly.</title>
        <authorList>
            <person name="Stock M."/>
            <person name="Klopp C."/>
            <person name="Guiguen Y."/>
            <person name="Cabau C."/>
            <person name="Parinello H."/>
            <person name="Santidrian Yebra-Pimentel E."/>
            <person name="Kuhl H."/>
            <person name="Dirks R.P."/>
            <person name="Guessner J."/>
            <person name="Wuertz S."/>
            <person name="Du K."/>
            <person name="Schartl M."/>
        </authorList>
    </citation>
    <scope>NUCLEOTIDE SEQUENCE</scope>
    <source>
        <strain evidence="3">STURGEONOMICS-FGT-2020</strain>
        <tissue evidence="3">Whole blood</tissue>
    </source>
</reference>